<gene>
    <name evidence="2" type="ORF">OLEA9_A037492</name>
</gene>
<protein>
    <submittedName>
        <fullName evidence="2">Uncharacterized protein</fullName>
    </submittedName>
</protein>
<proteinExistence type="predicted"/>
<feature type="compositionally biased region" description="Basic and acidic residues" evidence="1">
    <location>
        <begin position="210"/>
        <end position="228"/>
    </location>
</feature>
<feature type="region of interest" description="Disordered" evidence="1">
    <location>
        <begin position="104"/>
        <end position="123"/>
    </location>
</feature>
<feature type="region of interest" description="Disordered" evidence="1">
    <location>
        <begin position="147"/>
        <end position="172"/>
    </location>
</feature>
<accession>A0A8S0SG43</accession>
<sequence length="428" mass="46802">MSPGNYAEYYVAKGSSPGTKFGRKLVKAVTYRVISSSAQDGSLETSKNEGGSLCSPIEQGMVSVQREVKKSTIVSLGKSPSYKDVALAPPGTIPMLQVRLPQNETQESKELKRHDEQNNGAMEHAGSMPLNAENCEEENIQVLVSHPTPHLKDEDNTVKKKEETLSKDTTDDKYSEVVSMSVAPHQSSAVDFNKMDQQDIQNDNMSGVEELKVESSEDGPNESREISNKKLSASATPFNPSPTAGRVAPLPININSLSALGTVPPVGPWPMNMTLHPGTTTILPHPMCSSPYHPNPSPPPTPIMKHNLPFMYPAYAWPQSLPPSTFPVPSAPFHSNHFGWQCNISANLSDYIPVDLDPGIESKKEVDLLASEAVEKLNVIAGVQSENREEKHNTCMHVLTIPVNQSTRIMVQKKRISGAMIIMCRDTR</sequence>
<name>A0A8S0SG43_OLEEU</name>
<dbReference type="EMBL" id="CACTIH010004291">
    <property type="protein sequence ID" value="CAA2990456.1"/>
    <property type="molecule type" value="Genomic_DNA"/>
</dbReference>
<feature type="compositionally biased region" description="Basic and acidic residues" evidence="1">
    <location>
        <begin position="106"/>
        <end position="117"/>
    </location>
</feature>
<feature type="compositionally biased region" description="Polar residues" evidence="1">
    <location>
        <begin position="229"/>
        <end position="242"/>
    </location>
</feature>
<dbReference type="Proteomes" id="UP000594638">
    <property type="component" value="Unassembled WGS sequence"/>
</dbReference>
<dbReference type="AlphaFoldDB" id="A0A8S0SG43"/>
<keyword evidence="3" id="KW-1185">Reference proteome</keyword>
<reference evidence="2 3" key="1">
    <citation type="submission" date="2019-12" db="EMBL/GenBank/DDBJ databases">
        <authorList>
            <person name="Alioto T."/>
            <person name="Alioto T."/>
            <person name="Gomez Garrido J."/>
        </authorList>
    </citation>
    <scope>NUCLEOTIDE SEQUENCE [LARGE SCALE GENOMIC DNA]</scope>
</reference>
<feature type="region of interest" description="Disordered" evidence="1">
    <location>
        <begin position="210"/>
        <end position="244"/>
    </location>
</feature>
<feature type="compositionally biased region" description="Basic and acidic residues" evidence="1">
    <location>
        <begin position="150"/>
        <end position="172"/>
    </location>
</feature>
<evidence type="ECO:0000313" key="2">
    <source>
        <dbReference type="EMBL" id="CAA2990456.1"/>
    </source>
</evidence>
<comment type="caution">
    <text evidence="2">The sequence shown here is derived from an EMBL/GenBank/DDBJ whole genome shotgun (WGS) entry which is preliminary data.</text>
</comment>
<organism evidence="2 3">
    <name type="scientific">Olea europaea subsp. europaea</name>
    <dbReference type="NCBI Taxonomy" id="158383"/>
    <lineage>
        <taxon>Eukaryota</taxon>
        <taxon>Viridiplantae</taxon>
        <taxon>Streptophyta</taxon>
        <taxon>Embryophyta</taxon>
        <taxon>Tracheophyta</taxon>
        <taxon>Spermatophyta</taxon>
        <taxon>Magnoliopsida</taxon>
        <taxon>eudicotyledons</taxon>
        <taxon>Gunneridae</taxon>
        <taxon>Pentapetalae</taxon>
        <taxon>asterids</taxon>
        <taxon>lamiids</taxon>
        <taxon>Lamiales</taxon>
        <taxon>Oleaceae</taxon>
        <taxon>Oleeae</taxon>
        <taxon>Olea</taxon>
    </lineage>
</organism>
<evidence type="ECO:0000313" key="3">
    <source>
        <dbReference type="Proteomes" id="UP000594638"/>
    </source>
</evidence>
<dbReference type="Gramene" id="OE9A037492T1">
    <property type="protein sequence ID" value="OE9A037492C1"/>
    <property type="gene ID" value="OE9A037492"/>
</dbReference>
<evidence type="ECO:0000256" key="1">
    <source>
        <dbReference type="SAM" id="MobiDB-lite"/>
    </source>
</evidence>
<dbReference type="OrthoDB" id="1432224at2759"/>